<feature type="region of interest" description="Disordered" evidence="1">
    <location>
        <begin position="367"/>
        <end position="390"/>
    </location>
</feature>
<gene>
    <name evidence="2" type="ORF">BZA70DRAFT_275799</name>
</gene>
<comment type="caution">
    <text evidence="2">The sequence shown here is derived from an EMBL/GenBank/DDBJ whole genome shotgun (WGS) entry which is preliminary data.</text>
</comment>
<feature type="compositionally biased region" description="Basic and acidic residues" evidence="1">
    <location>
        <begin position="379"/>
        <end position="390"/>
    </location>
</feature>
<feature type="compositionally biased region" description="Basic and acidic residues" evidence="1">
    <location>
        <begin position="11"/>
        <end position="20"/>
    </location>
</feature>
<evidence type="ECO:0000313" key="3">
    <source>
        <dbReference type="Proteomes" id="UP001498771"/>
    </source>
</evidence>
<accession>A0ABR1F8H3</accession>
<name>A0ABR1F8H3_9ASCO</name>
<dbReference type="EMBL" id="JBBJBU010000003">
    <property type="protein sequence ID" value="KAK7206150.1"/>
    <property type="molecule type" value="Genomic_DNA"/>
</dbReference>
<organism evidence="2 3">
    <name type="scientific">Myxozyma melibiosi</name>
    <dbReference type="NCBI Taxonomy" id="54550"/>
    <lineage>
        <taxon>Eukaryota</taxon>
        <taxon>Fungi</taxon>
        <taxon>Dikarya</taxon>
        <taxon>Ascomycota</taxon>
        <taxon>Saccharomycotina</taxon>
        <taxon>Lipomycetes</taxon>
        <taxon>Lipomycetales</taxon>
        <taxon>Lipomycetaceae</taxon>
        <taxon>Myxozyma</taxon>
    </lineage>
</organism>
<sequence>MSSADATDDQPGGRDGRDESSDSGMDSASSANLRAALQFVNNVARRRYREQRFTVDNVSVEEVDKLTHELEYYTPPDAPGPIYSSTRISYDAAKSRLVLETRPSIICESLPMFTARSIRDAAGEIVRRQLVQAGAEDPGDEPIFVNWHMPSPSYPFEGRWKGSLREPDEMIGYASDVEMVSDRLMIEGGARCDYASLVDIMKLWLYGSGDDRCGLCLLVTFDEQPRFVMPDVDEVDVAWDWRSAVKKFEEDVAGAMLRSQTDTTDKELIRQPIEYMGHMWLGKLRSWKVETFRKDRDTHNIYVDRQIVRLLSLFRRSFLFRRQDVLTVISPEHPPLPRTSTWIPRILHRIHRSRHLLRRHRVRFRPAAMGNRSSNSGADEDRDKDVDAGH</sequence>
<dbReference type="Proteomes" id="UP001498771">
    <property type="component" value="Unassembled WGS sequence"/>
</dbReference>
<keyword evidence="3" id="KW-1185">Reference proteome</keyword>
<reference evidence="2 3" key="1">
    <citation type="submission" date="2024-03" db="EMBL/GenBank/DDBJ databases">
        <title>Genome-scale model development and genomic sequencing of the oleaginous clade Lipomyces.</title>
        <authorList>
            <consortium name="Lawrence Berkeley National Laboratory"/>
            <person name="Czajka J.J."/>
            <person name="Han Y."/>
            <person name="Kim J."/>
            <person name="Mondo S.J."/>
            <person name="Hofstad B.A."/>
            <person name="Robles A."/>
            <person name="Haridas S."/>
            <person name="Riley R."/>
            <person name="LaButti K."/>
            <person name="Pangilinan J."/>
            <person name="Andreopoulos W."/>
            <person name="Lipzen A."/>
            <person name="Yan J."/>
            <person name="Wang M."/>
            <person name="Ng V."/>
            <person name="Grigoriev I.V."/>
            <person name="Spatafora J.W."/>
            <person name="Magnuson J.K."/>
            <person name="Baker S.E."/>
            <person name="Pomraning K.R."/>
        </authorList>
    </citation>
    <scope>NUCLEOTIDE SEQUENCE [LARGE SCALE GENOMIC DNA]</scope>
    <source>
        <strain evidence="2 3">Phaff 52-87</strain>
    </source>
</reference>
<dbReference type="RefSeq" id="XP_064769183.1">
    <property type="nucleotide sequence ID" value="XM_064912208.1"/>
</dbReference>
<dbReference type="GeneID" id="90037720"/>
<proteinExistence type="predicted"/>
<evidence type="ECO:0000313" key="2">
    <source>
        <dbReference type="EMBL" id="KAK7206150.1"/>
    </source>
</evidence>
<evidence type="ECO:0000256" key="1">
    <source>
        <dbReference type="SAM" id="MobiDB-lite"/>
    </source>
</evidence>
<feature type="region of interest" description="Disordered" evidence="1">
    <location>
        <begin position="1"/>
        <end position="28"/>
    </location>
</feature>
<protein>
    <submittedName>
        <fullName evidence="2">Uncharacterized protein</fullName>
    </submittedName>
</protein>